<feature type="transmembrane region" description="Helical" evidence="13">
    <location>
        <begin position="335"/>
        <end position="357"/>
    </location>
</feature>
<evidence type="ECO:0000256" key="1">
    <source>
        <dbReference type="ARBA" id="ARBA00003408"/>
    </source>
</evidence>
<dbReference type="EMBL" id="DVLL01000012">
    <property type="protein sequence ID" value="HIT58640.1"/>
    <property type="molecule type" value="Genomic_DNA"/>
</dbReference>
<keyword evidence="11 13" id="KW-0472">Membrane</keyword>
<dbReference type="InterPro" id="IPR002528">
    <property type="entry name" value="MATE_fam"/>
</dbReference>
<keyword evidence="5" id="KW-0813">Transport</keyword>
<feature type="transmembrane region" description="Helical" evidence="13">
    <location>
        <begin position="369"/>
        <end position="390"/>
    </location>
</feature>
<feature type="transmembrane region" description="Helical" evidence="13">
    <location>
        <begin position="61"/>
        <end position="84"/>
    </location>
</feature>
<dbReference type="AlphaFoldDB" id="A0A9D1KJX5"/>
<dbReference type="PANTHER" id="PTHR43298:SF2">
    <property type="entry name" value="FMN_FAD EXPORTER YEEO-RELATED"/>
    <property type="match status" value="1"/>
</dbReference>
<evidence type="ECO:0000256" key="11">
    <source>
        <dbReference type="ARBA" id="ARBA00023136"/>
    </source>
</evidence>
<feature type="transmembrane region" description="Helical" evidence="13">
    <location>
        <begin position="14"/>
        <end position="32"/>
    </location>
</feature>
<evidence type="ECO:0000256" key="9">
    <source>
        <dbReference type="ARBA" id="ARBA00022989"/>
    </source>
</evidence>
<gene>
    <name evidence="14" type="ORF">IAC39_02850</name>
</gene>
<dbReference type="GO" id="GO:0015297">
    <property type="term" value="F:antiporter activity"/>
    <property type="evidence" value="ECO:0007669"/>
    <property type="project" value="UniProtKB-KW"/>
</dbReference>
<feature type="transmembrane region" description="Helical" evidence="13">
    <location>
        <begin position="206"/>
        <end position="227"/>
    </location>
</feature>
<protein>
    <recommendedName>
        <fullName evidence="4">Probable multidrug resistance protein NorM</fullName>
    </recommendedName>
    <alternativeName>
        <fullName evidence="12">Multidrug-efflux transporter</fullName>
    </alternativeName>
</protein>
<proteinExistence type="inferred from homology"/>
<comment type="similarity">
    <text evidence="3">Belongs to the multi antimicrobial extrusion (MATE) (TC 2.A.66.1) family.</text>
</comment>
<dbReference type="GO" id="GO:0005886">
    <property type="term" value="C:plasma membrane"/>
    <property type="evidence" value="ECO:0007669"/>
    <property type="project" value="UniProtKB-SubCell"/>
</dbReference>
<evidence type="ECO:0000256" key="12">
    <source>
        <dbReference type="ARBA" id="ARBA00031636"/>
    </source>
</evidence>
<dbReference type="GO" id="GO:0042910">
    <property type="term" value="F:xenobiotic transmembrane transporter activity"/>
    <property type="evidence" value="ECO:0007669"/>
    <property type="project" value="InterPro"/>
</dbReference>
<comment type="caution">
    <text evidence="14">The sequence shown here is derived from an EMBL/GenBank/DDBJ whole genome shotgun (WGS) entry which is preliminary data.</text>
</comment>
<feature type="transmembrane region" description="Helical" evidence="13">
    <location>
        <begin position="175"/>
        <end position="194"/>
    </location>
</feature>
<evidence type="ECO:0000313" key="15">
    <source>
        <dbReference type="Proteomes" id="UP000824136"/>
    </source>
</evidence>
<evidence type="ECO:0000256" key="2">
    <source>
        <dbReference type="ARBA" id="ARBA00004651"/>
    </source>
</evidence>
<evidence type="ECO:0000313" key="14">
    <source>
        <dbReference type="EMBL" id="HIT58640.1"/>
    </source>
</evidence>
<reference evidence="14" key="1">
    <citation type="submission" date="2020-10" db="EMBL/GenBank/DDBJ databases">
        <authorList>
            <person name="Gilroy R."/>
        </authorList>
    </citation>
    <scope>NUCLEOTIDE SEQUENCE</scope>
    <source>
        <strain evidence="14">CHK33-4379</strain>
    </source>
</reference>
<keyword evidence="6" id="KW-0050">Antiport</keyword>
<dbReference type="Proteomes" id="UP000824136">
    <property type="component" value="Unassembled WGS sequence"/>
</dbReference>
<dbReference type="GO" id="GO:0006811">
    <property type="term" value="P:monoatomic ion transport"/>
    <property type="evidence" value="ECO:0007669"/>
    <property type="project" value="UniProtKB-KW"/>
</dbReference>
<evidence type="ECO:0000256" key="10">
    <source>
        <dbReference type="ARBA" id="ARBA00023065"/>
    </source>
</evidence>
<dbReference type="PIRSF" id="PIRSF006603">
    <property type="entry name" value="DinF"/>
    <property type="match status" value="1"/>
</dbReference>
<evidence type="ECO:0000256" key="4">
    <source>
        <dbReference type="ARBA" id="ARBA00020268"/>
    </source>
</evidence>
<evidence type="ECO:0000256" key="6">
    <source>
        <dbReference type="ARBA" id="ARBA00022449"/>
    </source>
</evidence>
<sequence length="466" mass="50972">MLSEFRKKYLGDKAFYKMLIGVVLPIIAQNAVTNFVSMLDNLMVGRIGTDEMNGVSVANQLMFVFNLVVFGAVAGAGIFVAQYYGQRDHEGVKYAFRFKILTCLGIGVLGILLFWFFREPLVSLYISDMSAEGCDPVETLRFGSEYLVVMLFGMIPFALSQAYSGTLRETGETVVPMIAGIAAVAVNLTFNYFLIFGKLGFPKLGVTGAAIATVISRYVELFIVVAWTHVKKERNLFAVGLYRSMYIPGRIVRNVTIKGLPLLANEALWSLAMAAIVQGYSTRGLEVVGAQNISTVVSNLFNVVFQSMGVALSIIVGQALGSGDTKKAIELDRKLITVSVLSGVATGVLLAAIAPFFPYLYNTEPQIRSLATSFIFCVAAGIPLQAFLNASYFTLRSGGKTFVTFLFDSVMIWVVNYTLVFTLTRFAPGVSVVMIMFIEQMSNIVKCTVGFILVRGKKWVNNLTAK</sequence>
<keyword evidence="7" id="KW-1003">Cell membrane</keyword>
<evidence type="ECO:0000256" key="5">
    <source>
        <dbReference type="ARBA" id="ARBA00022448"/>
    </source>
</evidence>
<feature type="transmembrane region" description="Helical" evidence="13">
    <location>
        <begin position="96"/>
        <end position="117"/>
    </location>
</feature>
<reference evidence="14" key="2">
    <citation type="journal article" date="2021" name="PeerJ">
        <title>Extensive microbial diversity within the chicken gut microbiome revealed by metagenomics and culture.</title>
        <authorList>
            <person name="Gilroy R."/>
            <person name="Ravi A."/>
            <person name="Getino M."/>
            <person name="Pursley I."/>
            <person name="Horton D.L."/>
            <person name="Alikhan N.F."/>
            <person name="Baker D."/>
            <person name="Gharbi K."/>
            <person name="Hall N."/>
            <person name="Watson M."/>
            <person name="Adriaenssens E.M."/>
            <person name="Foster-Nyarko E."/>
            <person name="Jarju S."/>
            <person name="Secka A."/>
            <person name="Antonio M."/>
            <person name="Oren A."/>
            <person name="Chaudhuri R.R."/>
            <person name="La Ragione R."/>
            <person name="Hildebrand F."/>
            <person name="Pallen M.J."/>
        </authorList>
    </citation>
    <scope>NUCLEOTIDE SEQUENCE</scope>
    <source>
        <strain evidence="14">CHK33-4379</strain>
    </source>
</reference>
<name>A0A9D1KJX5_9FIRM</name>
<accession>A0A9D1KJX5</accession>
<keyword evidence="8 13" id="KW-0812">Transmembrane</keyword>
<feature type="transmembrane region" description="Helical" evidence="13">
    <location>
        <begin position="146"/>
        <end position="163"/>
    </location>
</feature>
<evidence type="ECO:0000256" key="3">
    <source>
        <dbReference type="ARBA" id="ARBA00010199"/>
    </source>
</evidence>
<dbReference type="Pfam" id="PF01554">
    <property type="entry name" value="MatE"/>
    <property type="match status" value="2"/>
</dbReference>
<evidence type="ECO:0000256" key="7">
    <source>
        <dbReference type="ARBA" id="ARBA00022475"/>
    </source>
</evidence>
<evidence type="ECO:0000256" key="8">
    <source>
        <dbReference type="ARBA" id="ARBA00022692"/>
    </source>
</evidence>
<comment type="function">
    <text evidence="1">Multidrug efflux pump.</text>
</comment>
<feature type="transmembrane region" description="Helical" evidence="13">
    <location>
        <begin position="429"/>
        <end position="454"/>
    </location>
</feature>
<dbReference type="InterPro" id="IPR048279">
    <property type="entry name" value="MdtK-like"/>
</dbReference>
<keyword evidence="10" id="KW-0406">Ion transport</keyword>
<dbReference type="InterPro" id="IPR050222">
    <property type="entry name" value="MATE_MdtK"/>
</dbReference>
<comment type="subcellular location">
    <subcellularLocation>
        <location evidence="2">Cell membrane</location>
        <topology evidence="2">Multi-pass membrane protein</topology>
    </subcellularLocation>
</comment>
<organism evidence="14 15">
    <name type="scientific">Candidatus Faeciplasma pullistercoris</name>
    <dbReference type="NCBI Taxonomy" id="2840800"/>
    <lineage>
        <taxon>Bacteria</taxon>
        <taxon>Bacillati</taxon>
        <taxon>Bacillota</taxon>
        <taxon>Clostridia</taxon>
        <taxon>Eubacteriales</taxon>
        <taxon>Oscillospiraceae</taxon>
        <taxon>Oscillospiraceae incertae sedis</taxon>
        <taxon>Candidatus Faeciplasma</taxon>
    </lineage>
</organism>
<feature type="transmembrane region" description="Helical" evidence="13">
    <location>
        <begin position="402"/>
        <end position="423"/>
    </location>
</feature>
<dbReference type="NCBIfam" id="TIGR00797">
    <property type="entry name" value="matE"/>
    <property type="match status" value="1"/>
</dbReference>
<dbReference type="PANTHER" id="PTHR43298">
    <property type="entry name" value="MULTIDRUG RESISTANCE PROTEIN NORM-RELATED"/>
    <property type="match status" value="1"/>
</dbReference>
<keyword evidence="9 13" id="KW-1133">Transmembrane helix</keyword>
<evidence type="ECO:0000256" key="13">
    <source>
        <dbReference type="SAM" id="Phobius"/>
    </source>
</evidence>